<dbReference type="EMBL" id="AP031322">
    <property type="protein sequence ID" value="BFH73387.1"/>
    <property type="molecule type" value="Genomic_DNA"/>
</dbReference>
<dbReference type="AlphaFoldDB" id="A0AAT9GRF3"/>
<dbReference type="KEGG" id="sjv:SJAV_13310"/>
<organism evidence="1">
    <name type="scientific">Sulfurisphaera javensis</name>
    <dbReference type="NCBI Taxonomy" id="2049879"/>
    <lineage>
        <taxon>Archaea</taxon>
        <taxon>Thermoproteota</taxon>
        <taxon>Thermoprotei</taxon>
        <taxon>Sulfolobales</taxon>
        <taxon>Sulfolobaceae</taxon>
        <taxon>Sulfurisphaera</taxon>
    </lineage>
</organism>
<protein>
    <recommendedName>
        <fullName evidence="2">AbrB/MazE/SpoVT family DNA-binding domain-containing protein</fullName>
    </recommendedName>
</protein>
<sequence length="57" mass="6551">MRPFVRKSGAGNEVYYLNIPKDVVEAYQISRDDNFILSVEKDSEGNLVLKYTRVNKA</sequence>
<dbReference type="RefSeq" id="WP_369611530.1">
    <property type="nucleotide sequence ID" value="NZ_AP031322.1"/>
</dbReference>
<gene>
    <name evidence="1" type="ORF">SJAV_13310</name>
</gene>
<dbReference type="GeneID" id="92354275"/>
<name>A0AAT9GRF3_9CREN</name>
<proteinExistence type="predicted"/>
<reference evidence="1" key="1">
    <citation type="submission" date="2024-03" db="EMBL/GenBank/DDBJ databases">
        <title>Complete genome sequence of Sulfurisphaera javensis strain KD-1.</title>
        <authorList>
            <person name="Sakai H."/>
            <person name="Nur N."/>
            <person name="Suwanto A."/>
            <person name="Kurosawa N."/>
        </authorList>
    </citation>
    <scope>NUCLEOTIDE SEQUENCE</scope>
    <source>
        <strain evidence="1">KD-1</strain>
    </source>
</reference>
<accession>A0AAT9GRF3</accession>
<evidence type="ECO:0008006" key="2">
    <source>
        <dbReference type="Google" id="ProtNLM"/>
    </source>
</evidence>
<dbReference type="Gene3D" id="2.10.260.10">
    <property type="match status" value="1"/>
</dbReference>
<evidence type="ECO:0000313" key="1">
    <source>
        <dbReference type="EMBL" id="BFH73387.1"/>
    </source>
</evidence>